<keyword evidence="2" id="KW-0378">Hydrolase</keyword>
<accession>A0A4R4XSH6</accession>
<dbReference type="Gene3D" id="2.30.40.10">
    <property type="entry name" value="Urease, subunit C, domain 1"/>
    <property type="match status" value="1"/>
</dbReference>
<feature type="domain" description="Amidohydrolase-related" evidence="1">
    <location>
        <begin position="57"/>
        <end position="396"/>
    </location>
</feature>
<proteinExistence type="predicted"/>
<dbReference type="Gene3D" id="3.20.20.140">
    <property type="entry name" value="Metal-dependent hydrolases"/>
    <property type="match status" value="1"/>
</dbReference>
<dbReference type="Proteomes" id="UP000295302">
    <property type="component" value="Unassembled WGS sequence"/>
</dbReference>
<name>A0A4R4XSH6_9ACTN</name>
<organism evidence="2 3">
    <name type="scientific">Nonomuraea terrae</name>
    <dbReference type="NCBI Taxonomy" id="2530383"/>
    <lineage>
        <taxon>Bacteria</taxon>
        <taxon>Bacillati</taxon>
        <taxon>Actinomycetota</taxon>
        <taxon>Actinomycetes</taxon>
        <taxon>Streptosporangiales</taxon>
        <taxon>Streptosporangiaceae</taxon>
        <taxon>Nonomuraea</taxon>
    </lineage>
</organism>
<dbReference type="SUPFAM" id="SSF51556">
    <property type="entry name" value="Metallo-dependent hydrolases"/>
    <property type="match status" value="1"/>
</dbReference>
<dbReference type="AlphaFoldDB" id="A0A4R4XSH6"/>
<keyword evidence="3" id="KW-1185">Reference proteome</keyword>
<dbReference type="OrthoDB" id="3514520at2"/>
<evidence type="ECO:0000313" key="2">
    <source>
        <dbReference type="EMBL" id="TDD34193.1"/>
    </source>
</evidence>
<dbReference type="Pfam" id="PF01979">
    <property type="entry name" value="Amidohydro_1"/>
    <property type="match status" value="1"/>
</dbReference>
<dbReference type="RefSeq" id="WP_132621803.1">
    <property type="nucleotide sequence ID" value="NZ_SMKQ01000240.1"/>
</dbReference>
<gene>
    <name evidence="2" type="ORF">E1286_41155</name>
</gene>
<sequence>MRIIRAAKVLTGRPGEVLEDGEVLIDGATIVSVGPRGHAGEHAVAGEGDVLDLPGHTVLPGLVDAHVHLGFDDRVDPVTRRSPESDHHLLLRMAENARKLVSAGVTTARDLGARGFLDIALRDAIEEGLAVGPHVVAATRPITITGGHCWYMGGEADDEPAIRRVARENLRAGADCLKVMASGGQMTPGAPPSWIPQHGTEQLRAVVEEAATRGKGVAAHAHAHAAIRSAVEAGVTTIEHCSFFTPSGHRYDPALADLVAASGTFVCPTVHGAFERIRKVHGAEMLDAWLAGVTAMREAGVRLIAGTDAGFAVGGIANETDGYVGGLEVFAMAGHGNAEIIELATVRAADACGVGQVAGSLDPGKRADLIAVAGDPLARLADLRNVTLVLVSGRSVGQAGVDTVTSSAG</sequence>
<protein>
    <submittedName>
        <fullName evidence="2">Amidohydrolase family protein</fullName>
    </submittedName>
</protein>
<evidence type="ECO:0000313" key="3">
    <source>
        <dbReference type="Proteomes" id="UP000295302"/>
    </source>
</evidence>
<dbReference type="PANTHER" id="PTHR43135:SF3">
    <property type="entry name" value="ALPHA-D-RIBOSE 1-METHYLPHOSPHONATE 5-TRIPHOSPHATE DIPHOSPHATASE"/>
    <property type="match status" value="1"/>
</dbReference>
<dbReference type="InterPro" id="IPR011059">
    <property type="entry name" value="Metal-dep_hydrolase_composite"/>
</dbReference>
<comment type="caution">
    <text evidence="2">The sequence shown here is derived from an EMBL/GenBank/DDBJ whole genome shotgun (WGS) entry which is preliminary data.</text>
</comment>
<reference evidence="2 3" key="1">
    <citation type="submission" date="2019-03" db="EMBL/GenBank/DDBJ databases">
        <title>Draft genome sequences of novel Actinobacteria.</title>
        <authorList>
            <person name="Sahin N."/>
            <person name="Ay H."/>
            <person name="Saygin H."/>
        </authorList>
    </citation>
    <scope>NUCLEOTIDE SEQUENCE [LARGE SCALE GENOMIC DNA]</scope>
    <source>
        <strain evidence="2 3">CH32</strain>
    </source>
</reference>
<dbReference type="InterPro" id="IPR006680">
    <property type="entry name" value="Amidohydro-rel"/>
</dbReference>
<dbReference type="InterPro" id="IPR051781">
    <property type="entry name" value="Metallo-dep_Hydrolase"/>
</dbReference>
<dbReference type="GO" id="GO:0016810">
    <property type="term" value="F:hydrolase activity, acting on carbon-nitrogen (but not peptide) bonds"/>
    <property type="evidence" value="ECO:0007669"/>
    <property type="project" value="InterPro"/>
</dbReference>
<dbReference type="EMBL" id="SMKQ01000240">
    <property type="protein sequence ID" value="TDD34193.1"/>
    <property type="molecule type" value="Genomic_DNA"/>
</dbReference>
<dbReference type="InterPro" id="IPR032466">
    <property type="entry name" value="Metal_Hydrolase"/>
</dbReference>
<dbReference type="PANTHER" id="PTHR43135">
    <property type="entry name" value="ALPHA-D-RIBOSE 1-METHYLPHOSPHONATE 5-TRIPHOSPHATE DIPHOSPHATASE"/>
    <property type="match status" value="1"/>
</dbReference>
<dbReference type="SUPFAM" id="SSF51338">
    <property type="entry name" value="Composite domain of metallo-dependent hydrolases"/>
    <property type="match status" value="1"/>
</dbReference>
<evidence type="ECO:0000259" key="1">
    <source>
        <dbReference type="Pfam" id="PF01979"/>
    </source>
</evidence>